<feature type="region of interest" description="Disordered" evidence="8">
    <location>
        <begin position="137"/>
        <end position="162"/>
    </location>
</feature>
<keyword evidence="3" id="KW-0677">Repeat</keyword>
<accession>A0A8B7NPG0</accession>
<dbReference type="InterPro" id="IPR036236">
    <property type="entry name" value="Znf_C2H2_sf"/>
</dbReference>
<feature type="domain" description="C2H2-type" evidence="9">
    <location>
        <begin position="219"/>
        <end position="248"/>
    </location>
</feature>
<feature type="domain" description="C2H2-type" evidence="9">
    <location>
        <begin position="305"/>
        <end position="335"/>
    </location>
</feature>
<dbReference type="SUPFAM" id="SSF57667">
    <property type="entry name" value="beta-beta-alpha zinc fingers"/>
    <property type="match status" value="5"/>
</dbReference>
<proteinExistence type="predicted"/>
<evidence type="ECO:0000259" key="9">
    <source>
        <dbReference type="PROSITE" id="PS50157"/>
    </source>
</evidence>
<dbReference type="FunFam" id="3.30.160.60:FF:000072">
    <property type="entry name" value="zinc finger protein 143 isoform X1"/>
    <property type="match status" value="1"/>
</dbReference>
<feature type="region of interest" description="Disordered" evidence="8">
    <location>
        <begin position="1"/>
        <end position="22"/>
    </location>
</feature>
<evidence type="ECO:0000256" key="4">
    <source>
        <dbReference type="ARBA" id="ARBA00022771"/>
    </source>
</evidence>
<comment type="subcellular location">
    <subcellularLocation>
        <location evidence="1">Nucleus</location>
    </subcellularLocation>
</comment>
<dbReference type="Gene3D" id="3.30.160.60">
    <property type="entry name" value="Classic Zinc Finger"/>
    <property type="match status" value="6"/>
</dbReference>
<feature type="domain" description="C2H2-type" evidence="9">
    <location>
        <begin position="94"/>
        <end position="123"/>
    </location>
</feature>
<dbReference type="AlphaFoldDB" id="A0A8B7NPG0"/>
<evidence type="ECO:0000256" key="2">
    <source>
        <dbReference type="ARBA" id="ARBA00022723"/>
    </source>
</evidence>
<keyword evidence="10" id="KW-1185">Reference proteome</keyword>
<keyword evidence="6" id="KW-0539">Nucleus</keyword>
<dbReference type="GO" id="GO:0005634">
    <property type="term" value="C:nucleus"/>
    <property type="evidence" value="ECO:0007669"/>
    <property type="project" value="UniProtKB-SubCell"/>
</dbReference>
<dbReference type="PROSITE" id="PS00028">
    <property type="entry name" value="ZINC_FINGER_C2H2_1"/>
    <property type="match status" value="8"/>
</dbReference>
<dbReference type="FunFam" id="3.30.160.60:FF:000446">
    <property type="entry name" value="Zinc finger protein"/>
    <property type="match status" value="1"/>
</dbReference>
<dbReference type="SMART" id="SM00355">
    <property type="entry name" value="ZnF_C2H2"/>
    <property type="match status" value="9"/>
</dbReference>
<evidence type="ECO:0000313" key="10">
    <source>
        <dbReference type="Proteomes" id="UP000694843"/>
    </source>
</evidence>
<dbReference type="InterPro" id="IPR050331">
    <property type="entry name" value="Zinc_finger"/>
</dbReference>
<dbReference type="InterPro" id="IPR013087">
    <property type="entry name" value="Znf_C2H2_type"/>
</dbReference>
<sequence length="527" mass="59810">MECANSFNSCSNTASSSHDDNIEVNRKLSKSLQNEVNLQECDVQSYSNTDEPGNHLPAHFICKVQISCRDSQLANVAAAESENSGAVKKSRGSYVCSAPGCDKKFSRHSRLEQHLRIHTGARPYVCDAPDCGRSYTRSQHLKRHKDASHPSLSEQKQLPQAKPRCSECEKDFANVYSLRKHTVQYHGRRKHECASCGQLFLKHQHLLTHLQTHTNAPAFKCEFPGCKMAFNVPSKLKRHAQVHETGRYRCSRSDECDRTFDRHVDLRRHLANDHSYECAVCGMSFQQLTRYNKHRATHEDLRLSFQCKSDGCGRCYYSLRALVSHVRDKHDNEGRLHPCLVCGKKLSTNQKLIQHQKTHSTDQNRRCTSSLRVRKQRRDKGKGRTDYRRLLSGFVSPGSESRDVHGNLIKSDDLQNEFDVVIGTRRGLEGRISFPDDDEIPAPVADINPATNRQSSGAKNNDMIISSVNSDQIGNKVSRNQINESGVLKHICCNTEKKKQGLVFRQSVKKLRKKMLKLSLSVLKSKF</sequence>
<keyword evidence="4 7" id="KW-0863">Zinc-finger</keyword>
<dbReference type="OrthoDB" id="6431597at2759"/>
<dbReference type="PANTHER" id="PTHR16515">
    <property type="entry name" value="PR DOMAIN ZINC FINGER PROTEIN"/>
    <property type="match status" value="1"/>
</dbReference>
<dbReference type="GeneID" id="108672451"/>
<gene>
    <name evidence="11" type="primary">LOC108672451</name>
</gene>
<evidence type="ECO:0000256" key="3">
    <source>
        <dbReference type="ARBA" id="ARBA00022737"/>
    </source>
</evidence>
<reference evidence="11" key="1">
    <citation type="submission" date="2025-08" db="UniProtKB">
        <authorList>
            <consortium name="RefSeq"/>
        </authorList>
    </citation>
    <scope>IDENTIFICATION</scope>
    <source>
        <tissue evidence="11">Whole organism</tissue>
    </source>
</reference>
<evidence type="ECO:0000256" key="7">
    <source>
        <dbReference type="PROSITE-ProRule" id="PRU00042"/>
    </source>
</evidence>
<feature type="domain" description="C2H2-type" evidence="9">
    <location>
        <begin position="276"/>
        <end position="303"/>
    </location>
</feature>
<protein>
    <submittedName>
        <fullName evidence="11">Zinc finger protein 132</fullName>
    </submittedName>
</protein>
<organism evidence="10 11">
    <name type="scientific">Hyalella azteca</name>
    <name type="common">Amphipod</name>
    <dbReference type="NCBI Taxonomy" id="294128"/>
    <lineage>
        <taxon>Eukaryota</taxon>
        <taxon>Metazoa</taxon>
        <taxon>Ecdysozoa</taxon>
        <taxon>Arthropoda</taxon>
        <taxon>Crustacea</taxon>
        <taxon>Multicrustacea</taxon>
        <taxon>Malacostraca</taxon>
        <taxon>Eumalacostraca</taxon>
        <taxon>Peracarida</taxon>
        <taxon>Amphipoda</taxon>
        <taxon>Senticaudata</taxon>
        <taxon>Talitrida</taxon>
        <taxon>Talitroidea</taxon>
        <taxon>Hyalellidae</taxon>
        <taxon>Hyalella</taxon>
    </lineage>
</organism>
<dbReference type="Pfam" id="PF00096">
    <property type="entry name" value="zf-C2H2"/>
    <property type="match status" value="4"/>
</dbReference>
<evidence type="ECO:0000256" key="6">
    <source>
        <dbReference type="ARBA" id="ARBA00023242"/>
    </source>
</evidence>
<dbReference type="OMA" id="MECANSF"/>
<feature type="domain" description="C2H2-type" evidence="9">
    <location>
        <begin position="163"/>
        <end position="191"/>
    </location>
</feature>
<evidence type="ECO:0000256" key="5">
    <source>
        <dbReference type="ARBA" id="ARBA00022833"/>
    </source>
</evidence>
<dbReference type="RefSeq" id="XP_018015604.1">
    <property type="nucleotide sequence ID" value="XM_018160115.2"/>
</dbReference>
<dbReference type="GO" id="GO:0010468">
    <property type="term" value="P:regulation of gene expression"/>
    <property type="evidence" value="ECO:0007669"/>
    <property type="project" value="TreeGrafter"/>
</dbReference>
<evidence type="ECO:0000256" key="8">
    <source>
        <dbReference type="SAM" id="MobiDB-lite"/>
    </source>
</evidence>
<keyword evidence="2" id="KW-0479">Metal-binding</keyword>
<dbReference type="PANTHER" id="PTHR16515:SF49">
    <property type="entry name" value="GASTRULA ZINC FINGER PROTEIN XLCGF49.1-LIKE-RELATED"/>
    <property type="match status" value="1"/>
</dbReference>
<name>A0A8B7NPG0_HYAAZ</name>
<dbReference type="Proteomes" id="UP000694843">
    <property type="component" value="Unplaced"/>
</dbReference>
<feature type="domain" description="C2H2-type" evidence="9">
    <location>
        <begin position="191"/>
        <end position="218"/>
    </location>
</feature>
<dbReference type="KEGG" id="hazt:108672451"/>
<keyword evidence="5" id="KW-0862">Zinc</keyword>
<feature type="compositionally biased region" description="Basic residues" evidence="8">
    <location>
        <begin position="372"/>
        <end position="381"/>
    </location>
</feature>
<dbReference type="FunFam" id="3.30.160.60:FF:001102">
    <property type="entry name" value="Transcription factor IIIA"/>
    <property type="match status" value="1"/>
</dbReference>
<feature type="domain" description="C2H2-type" evidence="9">
    <location>
        <begin position="337"/>
        <end position="364"/>
    </location>
</feature>
<evidence type="ECO:0000313" key="11">
    <source>
        <dbReference type="RefSeq" id="XP_018015604.1"/>
    </source>
</evidence>
<evidence type="ECO:0000256" key="1">
    <source>
        <dbReference type="ARBA" id="ARBA00004123"/>
    </source>
</evidence>
<feature type="domain" description="C2H2-type" evidence="9">
    <location>
        <begin position="248"/>
        <end position="279"/>
    </location>
</feature>
<feature type="region of interest" description="Disordered" evidence="8">
    <location>
        <begin position="355"/>
        <end position="384"/>
    </location>
</feature>
<dbReference type="PROSITE" id="PS50157">
    <property type="entry name" value="ZINC_FINGER_C2H2_2"/>
    <property type="match status" value="9"/>
</dbReference>
<feature type="domain" description="C2H2-type" evidence="9">
    <location>
        <begin position="124"/>
        <end position="154"/>
    </location>
</feature>
<feature type="compositionally biased region" description="Low complexity" evidence="8">
    <location>
        <begin position="1"/>
        <end position="16"/>
    </location>
</feature>
<dbReference type="GO" id="GO:0008270">
    <property type="term" value="F:zinc ion binding"/>
    <property type="evidence" value="ECO:0007669"/>
    <property type="project" value="UniProtKB-KW"/>
</dbReference>